<dbReference type="RefSeq" id="WP_141609499.1">
    <property type="nucleotide sequence ID" value="NZ_VIGC02000008.1"/>
</dbReference>
<sequence length="207" mass="23112">MTGTRRIKSSGRPARQKTATRRRQDADRIVMGGAALLVALALLVIYINVRSSRPVGPEKEVPSLGNTHLAPGALSPIQYNSTPPTSGPHYGGLVSWGIYRTPQRYEQLIHNLEDGGVIIYYQCGEEGCPELVDQLEALVQEHLDLQQRVVLLPNDPTWTDGGPIPLHQDMGSRIALTAWQRIDKFDEFDAGRIRQFIARYQGVDHHR</sequence>
<feature type="compositionally biased region" description="Basic residues" evidence="1">
    <location>
        <begin position="1"/>
        <end position="21"/>
    </location>
</feature>
<reference evidence="3 4" key="1">
    <citation type="submission" date="2019-06" db="EMBL/GenBank/DDBJ databases">
        <title>Genome sequence of Litorilinea aerophila BAA-2444.</title>
        <authorList>
            <person name="Maclea K.S."/>
            <person name="Maurais E.G."/>
            <person name="Iannazzi L.C."/>
        </authorList>
    </citation>
    <scope>NUCLEOTIDE SEQUENCE [LARGE SCALE GENOMIC DNA]</scope>
    <source>
        <strain evidence="3 4">ATCC BAA-2444</strain>
    </source>
</reference>
<keyword evidence="2" id="KW-0472">Membrane</keyword>
<proteinExistence type="predicted"/>
<keyword evidence="2" id="KW-0812">Transmembrane</keyword>
<dbReference type="Proteomes" id="UP000317371">
    <property type="component" value="Unassembled WGS sequence"/>
</dbReference>
<dbReference type="OrthoDB" id="9809840at2"/>
<dbReference type="InterPro" id="IPR021454">
    <property type="entry name" value="DUF3105"/>
</dbReference>
<evidence type="ECO:0000256" key="2">
    <source>
        <dbReference type="SAM" id="Phobius"/>
    </source>
</evidence>
<feature type="transmembrane region" description="Helical" evidence="2">
    <location>
        <begin position="29"/>
        <end position="49"/>
    </location>
</feature>
<dbReference type="InParanoid" id="A0A540VHW5"/>
<name>A0A540VHW5_9CHLR</name>
<evidence type="ECO:0000313" key="4">
    <source>
        <dbReference type="Proteomes" id="UP000317371"/>
    </source>
</evidence>
<gene>
    <name evidence="3" type="ORF">FKZ61_07630</name>
</gene>
<keyword evidence="2" id="KW-1133">Transmembrane helix</keyword>
<keyword evidence="4" id="KW-1185">Reference proteome</keyword>
<organism evidence="3 4">
    <name type="scientific">Litorilinea aerophila</name>
    <dbReference type="NCBI Taxonomy" id="1204385"/>
    <lineage>
        <taxon>Bacteria</taxon>
        <taxon>Bacillati</taxon>
        <taxon>Chloroflexota</taxon>
        <taxon>Caldilineae</taxon>
        <taxon>Caldilineales</taxon>
        <taxon>Caldilineaceae</taxon>
        <taxon>Litorilinea</taxon>
    </lineage>
</organism>
<accession>A0A540VHW5</accession>
<evidence type="ECO:0000256" key="1">
    <source>
        <dbReference type="SAM" id="MobiDB-lite"/>
    </source>
</evidence>
<dbReference type="AlphaFoldDB" id="A0A540VHW5"/>
<dbReference type="EMBL" id="VIGC01000008">
    <property type="protein sequence ID" value="TQE96354.1"/>
    <property type="molecule type" value="Genomic_DNA"/>
</dbReference>
<dbReference type="Pfam" id="PF11303">
    <property type="entry name" value="DUF3105"/>
    <property type="match status" value="1"/>
</dbReference>
<comment type="caution">
    <text evidence="3">The sequence shown here is derived from an EMBL/GenBank/DDBJ whole genome shotgun (WGS) entry which is preliminary data.</text>
</comment>
<protein>
    <submittedName>
        <fullName evidence="3">DUF3105 domain-containing protein</fullName>
    </submittedName>
</protein>
<feature type="region of interest" description="Disordered" evidence="1">
    <location>
        <begin position="1"/>
        <end position="25"/>
    </location>
</feature>
<evidence type="ECO:0000313" key="3">
    <source>
        <dbReference type="EMBL" id="TQE96354.1"/>
    </source>
</evidence>